<evidence type="ECO:0000259" key="2">
    <source>
        <dbReference type="Pfam" id="PF01855"/>
    </source>
</evidence>
<dbReference type="PANTHER" id="PTHR32154:SF0">
    <property type="entry name" value="PYRUVATE-FLAVODOXIN OXIDOREDUCTASE-RELATED"/>
    <property type="match status" value="1"/>
</dbReference>
<dbReference type="InterPro" id="IPR029061">
    <property type="entry name" value="THDP-binding"/>
</dbReference>
<gene>
    <name evidence="4" type="primary">porA</name>
    <name evidence="4" type="ORF">ENX07_03600</name>
</gene>
<feature type="domain" description="Pyruvate:ferredoxin oxidoreductase core" evidence="3">
    <location>
        <begin position="257"/>
        <end position="360"/>
    </location>
</feature>
<sequence length="384" mass="42843">MKKVVTGNHAVSYGVLLSRAQVIAAYPITPQTQIVELLSEFCATGLLKAKFIKVESEHSAMAACVGAAISGVRVFTATSAQGLALMHEMLHWAVGARLPIVLANVNRAMGPGWSVWTDQNDSLSQRDVGMIQIYCESNQEVLDTIIQAFKIGEKVLLPVMVILDAFVLSHTSEPVDIPTQEAVDSFLPPYQPKHYLDITNPQAFGGLTSPDHYYEIRIKIEMAHREALKVAKEADEEFKKRFGRGYGLVEDYYCEDARVILVTSGTITGTARAVIDEERKKGRKVGLLKVRLFRPTPREEIKEILGRAEKVAVIDRNISFGHSGVFAQEIKSLLYNAYRKPPIFNFIIGLGGRDVRSEEIKEIIDYVFKTDYPTEEPIFKGVRL</sequence>
<keyword evidence="1" id="KW-0560">Oxidoreductase</keyword>
<dbReference type="SUPFAM" id="SSF52922">
    <property type="entry name" value="TK C-terminal domain-like"/>
    <property type="match status" value="1"/>
</dbReference>
<dbReference type="GO" id="GO:0019752">
    <property type="term" value="P:carboxylic acid metabolic process"/>
    <property type="evidence" value="ECO:0007669"/>
    <property type="project" value="UniProtKB-ARBA"/>
</dbReference>
<evidence type="ECO:0000259" key="3">
    <source>
        <dbReference type="Pfam" id="PF17147"/>
    </source>
</evidence>
<comment type="caution">
    <text evidence="4">The sequence shown here is derived from an EMBL/GenBank/DDBJ whole genome shotgun (WGS) entry which is preliminary data.</text>
</comment>
<dbReference type="Gene3D" id="3.40.50.920">
    <property type="match status" value="1"/>
</dbReference>
<dbReference type="InterPro" id="IPR009014">
    <property type="entry name" value="Transketo_C/PFOR_II"/>
</dbReference>
<reference evidence="4" key="1">
    <citation type="journal article" date="2020" name="mSystems">
        <title>Genome- and Community-Level Interaction Insights into Carbon Utilization and Element Cycling Functions of Hydrothermarchaeota in Hydrothermal Sediment.</title>
        <authorList>
            <person name="Zhou Z."/>
            <person name="Liu Y."/>
            <person name="Xu W."/>
            <person name="Pan J."/>
            <person name="Luo Z.H."/>
            <person name="Li M."/>
        </authorList>
    </citation>
    <scope>NUCLEOTIDE SEQUENCE [LARGE SCALE GENOMIC DNA]</scope>
    <source>
        <strain evidence="4">SpSt-906</strain>
    </source>
</reference>
<feature type="domain" description="Pyruvate flavodoxin/ferredoxin oxidoreductase pyrimidine binding" evidence="2">
    <location>
        <begin position="17"/>
        <end position="234"/>
    </location>
</feature>
<evidence type="ECO:0000313" key="4">
    <source>
        <dbReference type="EMBL" id="HGE99138.1"/>
    </source>
</evidence>
<dbReference type="EMBL" id="DTMQ01000019">
    <property type="protein sequence ID" value="HGE99138.1"/>
    <property type="molecule type" value="Genomic_DNA"/>
</dbReference>
<dbReference type="AlphaFoldDB" id="A0A7C3Z2X3"/>
<dbReference type="Pfam" id="PF01855">
    <property type="entry name" value="POR_N"/>
    <property type="match status" value="1"/>
</dbReference>
<dbReference type="GO" id="GO:0016903">
    <property type="term" value="F:oxidoreductase activity, acting on the aldehyde or oxo group of donors"/>
    <property type="evidence" value="ECO:0007669"/>
    <property type="project" value="UniProtKB-ARBA"/>
</dbReference>
<dbReference type="CDD" id="cd07034">
    <property type="entry name" value="TPP_PYR_PFOR_IOR-alpha_like"/>
    <property type="match status" value="1"/>
</dbReference>
<proteinExistence type="predicted"/>
<dbReference type="InterPro" id="IPR033412">
    <property type="entry name" value="PFOR_II"/>
</dbReference>
<organism evidence="4">
    <name type="scientific">candidate division WOR-3 bacterium</name>
    <dbReference type="NCBI Taxonomy" id="2052148"/>
    <lineage>
        <taxon>Bacteria</taxon>
        <taxon>Bacteria division WOR-3</taxon>
    </lineage>
</organism>
<keyword evidence="4" id="KW-0670">Pyruvate</keyword>
<dbReference type="FunFam" id="3.40.50.920:FF:000010">
    <property type="entry name" value="Pyruvate ferredoxin oxidoreductase, alpha subunit"/>
    <property type="match status" value="1"/>
</dbReference>
<dbReference type="SUPFAM" id="SSF52518">
    <property type="entry name" value="Thiamin diphosphate-binding fold (THDP-binding)"/>
    <property type="match status" value="1"/>
</dbReference>
<dbReference type="PANTHER" id="PTHR32154">
    <property type="entry name" value="PYRUVATE-FLAVODOXIN OXIDOREDUCTASE-RELATED"/>
    <property type="match status" value="1"/>
</dbReference>
<evidence type="ECO:0000256" key="1">
    <source>
        <dbReference type="ARBA" id="ARBA00023002"/>
    </source>
</evidence>
<accession>A0A7C3Z2X3</accession>
<protein>
    <submittedName>
        <fullName evidence="4">Pyruvate ferredoxin oxidoreductase</fullName>
    </submittedName>
</protein>
<dbReference type="InterPro" id="IPR002880">
    <property type="entry name" value="Pyrv_Fd/Flavodoxin_OxRdtase_N"/>
</dbReference>
<name>A0A7C3Z2X3_UNCW3</name>
<dbReference type="FunFam" id="3.40.50.970:FF:000012">
    <property type="entry name" value="Pyruvate:ferredoxin (Flavodoxin) oxidoreductase"/>
    <property type="match status" value="1"/>
</dbReference>
<dbReference type="Gene3D" id="3.40.50.970">
    <property type="match status" value="1"/>
</dbReference>
<dbReference type="GO" id="GO:0006979">
    <property type="term" value="P:response to oxidative stress"/>
    <property type="evidence" value="ECO:0007669"/>
    <property type="project" value="TreeGrafter"/>
</dbReference>
<dbReference type="InterPro" id="IPR050722">
    <property type="entry name" value="Pyruvate:ferred/Flavod_OxRd"/>
</dbReference>
<dbReference type="Pfam" id="PF17147">
    <property type="entry name" value="PFOR_II"/>
    <property type="match status" value="1"/>
</dbReference>